<proteinExistence type="predicted"/>
<reference evidence="1" key="2">
    <citation type="journal article" date="2015" name="Fish Shellfish Immunol.">
        <title>Early steps in the European eel (Anguilla anguilla)-Vibrio vulnificus interaction in the gills: Role of the RtxA13 toxin.</title>
        <authorList>
            <person name="Callol A."/>
            <person name="Pajuelo D."/>
            <person name="Ebbesson L."/>
            <person name="Teles M."/>
            <person name="MacKenzie S."/>
            <person name="Amaro C."/>
        </authorList>
    </citation>
    <scope>NUCLEOTIDE SEQUENCE</scope>
</reference>
<evidence type="ECO:0000313" key="1">
    <source>
        <dbReference type="EMBL" id="JAH94315.1"/>
    </source>
</evidence>
<dbReference type="AlphaFoldDB" id="A0A0E9WXL5"/>
<organism evidence="1">
    <name type="scientific">Anguilla anguilla</name>
    <name type="common">European freshwater eel</name>
    <name type="synonym">Muraena anguilla</name>
    <dbReference type="NCBI Taxonomy" id="7936"/>
    <lineage>
        <taxon>Eukaryota</taxon>
        <taxon>Metazoa</taxon>
        <taxon>Chordata</taxon>
        <taxon>Craniata</taxon>
        <taxon>Vertebrata</taxon>
        <taxon>Euteleostomi</taxon>
        <taxon>Actinopterygii</taxon>
        <taxon>Neopterygii</taxon>
        <taxon>Teleostei</taxon>
        <taxon>Anguilliformes</taxon>
        <taxon>Anguillidae</taxon>
        <taxon>Anguilla</taxon>
    </lineage>
</organism>
<sequence>MRYHRLWIYRLILGEGGDRVAGVWKKRELVLRDLGKPHRSFWVMLIDAECIRQAYSNIIHCYLLLFAV</sequence>
<name>A0A0E9WXL5_ANGAN</name>
<reference evidence="1" key="1">
    <citation type="submission" date="2014-11" db="EMBL/GenBank/DDBJ databases">
        <authorList>
            <person name="Amaro Gonzalez C."/>
        </authorList>
    </citation>
    <scope>NUCLEOTIDE SEQUENCE</scope>
</reference>
<protein>
    <submittedName>
        <fullName evidence="1">Uncharacterized protein</fullName>
    </submittedName>
</protein>
<dbReference type="EMBL" id="GBXM01014262">
    <property type="protein sequence ID" value="JAH94315.1"/>
    <property type="molecule type" value="Transcribed_RNA"/>
</dbReference>
<accession>A0A0E9WXL5</accession>